<proteinExistence type="inferred from homology"/>
<keyword evidence="9" id="KW-1185">Reference proteome</keyword>
<feature type="transmembrane region" description="Helical" evidence="6">
    <location>
        <begin position="164"/>
        <end position="183"/>
    </location>
</feature>
<dbReference type="InterPro" id="IPR050638">
    <property type="entry name" value="AA-Vitamin_Transporters"/>
</dbReference>
<comment type="subcellular location">
    <subcellularLocation>
        <location evidence="1">Membrane</location>
        <topology evidence="1">Multi-pass membrane protein</topology>
    </subcellularLocation>
</comment>
<dbReference type="Gene3D" id="1.10.3730.20">
    <property type="match status" value="1"/>
</dbReference>
<evidence type="ECO:0000256" key="5">
    <source>
        <dbReference type="ARBA" id="ARBA00023136"/>
    </source>
</evidence>
<dbReference type="RefSeq" id="WP_311771376.1">
    <property type="nucleotide sequence ID" value="NZ_JACHJQ010000007.1"/>
</dbReference>
<keyword evidence="5 6" id="KW-0472">Membrane</keyword>
<feature type="transmembrane region" description="Helical" evidence="6">
    <location>
        <begin position="230"/>
        <end position="252"/>
    </location>
</feature>
<evidence type="ECO:0000256" key="1">
    <source>
        <dbReference type="ARBA" id="ARBA00004141"/>
    </source>
</evidence>
<dbReference type="Proteomes" id="UP000520767">
    <property type="component" value="Unassembled WGS sequence"/>
</dbReference>
<evidence type="ECO:0000256" key="2">
    <source>
        <dbReference type="ARBA" id="ARBA00007362"/>
    </source>
</evidence>
<accession>A0A7W7QBA8</accession>
<feature type="transmembrane region" description="Helical" evidence="6">
    <location>
        <begin position="17"/>
        <end position="37"/>
    </location>
</feature>
<comment type="similarity">
    <text evidence="2">Belongs to the EamA transporter family.</text>
</comment>
<dbReference type="EMBL" id="JACHJQ010000007">
    <property type="protein sequence ID" value="MBB4910405.1"/>
    <property type="molecule type" value="Genomic_DNA"/>
</dbReference>
<dbReference type="SUPFAM" id="SSF103481">
    <property type="entry name" value="Multidrug resistance efflux transporter EmrE"/>
    <property type="match status" value="2"/>
</dbReference>
<feature type="transmembrane region" description="Helical" evidence="6">
    <location>
        <begin position="284"/>
        <end position="301"/>
    </location>
</feature>
<feature type="transmembrane region" description="Helical" evidence="6">
    <location>
        <begin position="195"/>
        <end position="215"/>
    </location>
</feature>
<sequence length="320" mass="32778">MTVSAAPSTAPTRAPAWLAWAALGVVYVVWGSTYLAIRVSVETMPPLLSAGARFLVSGGLLCLAVLAFAGPAAFRMTWPQFGTAALVGVLLPAWGNGLVVVAERQVASGLAALLVACVPLYVVVFRRLTGQRPPLVTVAGVAIGLVGLVVLLLGGPVAGTHGTAWWGPWLVVLAALGWAAGTVAGSRLPTPPNPVTFSAVGMLIGGAVLTVGGVVRGEQVVVAEVSTASWLGWGYCVVFGSLAFSSYVYALGRLPVSTVATYAYVNPVIAVLLGVLFADERFGAAQFAGGLVVLCAVVLVVRGEQRAKEKLTSVTEGCPR</sequence>
<feature type="domain" description="EamA" evidence="7">
    <location>
        <begin position="26"/>
        <end position="152"/>
    </location>
</feature>
<evidence type="ECO:0000256" key="3">
    <source>
        <dbReference type="ARBA" id="ARBA00022692"/>
    </source>
</evidence>
<feature type="transmembrane region" description="Helical" evidence="6">
    <location>
        <begin position="136"/>
        <end position="158"/>
    </location>
</feature>
<dbReference type="PANTHER" id="PTHR32322:SF2">
    <property type="entry name" value="EAMA DOMAIN-CONTAINING PROTEIN"/>
    <property type="match status" value="1"/>
</dbReference>
<evidence type="ECO:0000256" key="4">
    <source>
        <dbReference type="ARBA" id="ARBA00022989"/>
    </source>
</evidence>
<protein>
    <submittedName>
        <fullName evidence="8">Drug/metabolite transporter (DMT)-like permease</fullName>
    </submittedName>
</protein>
<dbReference type="InterPro" id="IPR037185">
    <property type="entry name" value="EmrE-like"/>
</dbReference>
<gene>
    <name evidence="8" type="ORF">FHR82_006663</name>
</gene>
<feature type="domain" description="EamA" evidence="7">
    <location>
        <begin position="165"/>
        <end position="301"/>
    </location>
</feature>
<dbReference type="Pfam" id="PF00892">
    <property type="entry name" value="EamA"/>
    <property type="match status" value="2"/>
</dbReference>
<feature type="transmembrane region" description="Helical" evidence="6">
    <location>
        <begin position="259"/>
        <end position="278"/>
    </location>
</feature>
<evidence type="ECO:0000256" key="6">
    <source>
        <dbReference type="SAM" id="Phobius"/>
    </source>
</evidence>
<feature type="transmembrane region" description="Helical" evidence="6">
    <location>
        <begin position="49"/>
        <end position="69"/>
    </location>
</feature>
<dbReference type="PANTHER" id="PTHR32322">
    <property type="entry name" value="INNER MEMBRANE TRANSPORTER"/>
    <property type="match status" value="1"/>
</dbReference>
<evidence type="ECO:0000313" key="8">
    <source>
        <dbReference type="EMBL" id="MBB4910405.1"/>
    </source>
</evidence>
<feature type="transmembrane region" description="Helical" evidence="6">
    <location>
        <begin position="106"/>
        <end position="124"/>
    </location>
</feature>
<comment type="caution">
    <text evidence="8">The sequence shown here is derived from an EMBL/GenBank/DDBJ whole genome shotgun (WGS) entry which is preliminary data.</text>
</comment>
<dbReference type="InterPro" id="IPR000620">
    <property type="entry name" value="EamA_dom"/>
</dbReference>
<keyword evidence="3 6" id="KW-0812">Transmembrane</keyword>
<evidence type="ECO:0000313" key="9">
    <source>
        <dbReference type="Proteomes" id="UP000520767"/>
    </source>
</evidence>
<dbReference type="GO" id="GO:0016020">
    <property type="term" value="C:membrane"/>
    <property type="evidence" value="ECO:0007669"/>
    <property type="project" value="UniProtKB-SubCell"/>
</dbReference>
<organism evidence="8 9">
    <name type="scientific">Actinophytocola algeriensis</name>
    <dbReference type="NCBI Taxonomy" id="1768010"/>
    <lineage>
        <taxon>Bacteria</taxon>
        <taxon>Bacillati</taxon>
        <taxon>Actinomycetota</taxon>
        <taxon>Actinomycetes</taxon>
        <taxon>Pseudonocardiales</taxon>
        <taxon>Pseudonocardiaceae</taxon>
    </lineage>
</organism>
<dbReference type="AlphaFoldDB" id="A0A7W7QBA8"/>
<keyword evidence="4 6" id="KW-1133">Transmembrane helix</keyword>
<name>A0A7W7QBA8_9PSEU</name>
<reference evidence="8 9" key="1">
    <citation type="submission" date="2020-08" db="EMBL/GenBank/DDBJ databases">
        <title>Genomic Encyclopedia of Type Strains, Phase III (KMG-III): the genomes of soil and plant-associated and newly described type strains.</title>
        <authorList>
            <person name="Whitman W."/>
        </authorList>
    </citation>
    <scope>NUCLEOTIDE SEQUENCE [LARGE SCALE GENOMIC DNA]</scope>
    <source>
        <strain evidence="8 9">CECT 8960</strain>
    </source>
</reference>
<evidence type="ECO:0000259" key="7">
    <source>
        <dbReference type="Pfam" id="PF00892"/>
    </source>
</evidence>